<evidence type="ECO:0008006" key="3">
    <source>
        <dbReference type="Google" id="ProtNLM"/>
    </source>
</evidence>
<accession>A0A1G7X9D7</accession>
<dbReference type="AlphaFoldDB" id="A0A1G7X9D7"/>
<reference evidence="1 2" key="1">
    <citation type="submission" date="2016-10" db="EMBL/GenBank/DDBJ databases">
        <authorList>
            <person name="de Groot N.N."/>
        </authorList>
    </citation>
    <scope>NUCLEOTIDE SEQUENCE [LARGE SCALE GENOMIC DNA]</scope>
    <source>
        <strain evidence="1 2">LMG 2247</strain>
    </source>
</reference>
<gene>
    <name evidence="1" type="ORF">SAMN05216466_105253</name>
</gene>
<organism evidence="1 2">
    <name type="scientific">Paraburkholderia phenazinium</name>
    <dbReference type="NCBI Taxonomy" id="60549"/>
    <lineage>
        <taxon>Bacteria</taxon>
        <taxon>Pseudomonadati</taxon>
        <taxon>Pseudomonadota</taxon>
        <taxon>Betaproteobacteria</taxon>
        <taxon>Burkholderiales</taxon>
        <taxon>Burkholderiaceae</taxon>
        <taxon>Paraburkholderia</taxon>
    </lineage>
</organism>
<protein>
    <recommendedName>
        <fullName evidence="3">Lipoprotein</fullName>
    </recommendedName>
</protein>
<proteinExistence type="predicted"/>
<dbReference type="EMBL" id="FNCJ01000005">
    <property type="protein sequence ID" value="SDG80812.1"/>
    <property type="molecule type" value="Genomic_DNA"/>
</dbReference>
<dbReference type="Proteomes" id="UP000199706">
    <property type="component" value="Unassembled WGS sequence"/>
</dbReference>
<dbReference type="OrthoDB" id="9979704at2"/>
<sequence>MKNYPSLLLPVFLLGACATQTQTEHAQSTAINQAITICGIGSESQVSDIYKAAFDITLKKSVSTSFEATMTQSIKAEETALLQSIATKSPDSSKAIVEEIDKTRECVIEQTNLLRPQTRADALEACRLDVQHRISPPGPTSYGVVRYWNQLPQDPEYSAAHPIMSGLFDSNGTNSFPIRARCDMPNGRFEEATILPPKS</sequence>
<evidence type="ECO:0000313" key="1">
    <source>
        <dbReference type="EMBL" id="SDG80812.1"/>
    </source>
</evidence>
<dbReference type="RefSeq" id="WP_090685093.1">
    <property type="nucleotide sequence ID" value="NZ_FNCJ01000005.1"/>
</dbReference>
<name>A0A1G7X9D7_9BURK</name>
<evidence type="ECO:0000313" key="2">
    <source>
        <dbReference type="Proteomes" id="UP000199706"/>
    </source>
</evidence>
<dbReference type="PROSITE" id="PS51257">
    <property type="entry name" value="PROKAR_LIPOPROTEIN"/>
    <property type="match status" value="1"/>
</dbReference>